<dbReference type="Gene3D" id="3.30.70.100">
    <property type="match status" value="1"/>
</dbReference>
<dbReference type="InterPro" id="IPR011008">
    <property type="entry name" value="Dimeric_a/b-barrel"/>
</dbReference>
<keyword evidence="2" id="KW-0560">Oxidoreductase</keyword>
<evidence type="ECO:0000313" key="2">
    <source>
        <dbReference type="EMBL" id="KFZ38757.1"/>
    </source>
</evidence>
<dbReference type="OrthoDB" id="9812192at2"/>
<gene>
    <name evidence="2" type="ORF">HR45_04905</name>
</gene>
<dbReference type="RefSeq" id="WP_037440152.1">
    <property type="nucleotide sequence ID" value="NZ_JPEO01000002.1"/>
</dbReference>
<dbReference type="EMBL" id="JPEO01000002">
    <property type="protein sequence ID" value="KFZ38757.1"/>
    <property type="molecule type" value="Genomic_DNA"/>
</dbReference>
<keyword evidence="3" id="KW-1185">Reference proteome</keyword>
<protein>
    <submittedName>
        <fullName evidence="2">Antibiotic biosynthesis monooxygenase</fullName>
    </submittedName>
</protein>
<keyword evidence="2" id="KW-0503">Monooxygenase</keyword>
<comment type="caution">
    <text evidence="2">The sequence shown here is derived from an EMBL/GenBank/DDBJ whole genome shotgun (WGS) entry which is preliminary data.</text>
</comment>
<evidence type="ECO:0000259" key="1">
    <source>
        <dbReference type="PROSITE" id="PS51725"/>
    </source>
</evidence>
<dbReference type="PROSITE" id="PS51725">
    <property type="entry name" value="ABM"/>
    <property type="match status" value="1"/>
</dbReference>
<dbReference type="InterPro" id="IPR007138">
    <property type="entry name" value="ABM_dom"/>
</dbReference>
<dbReference type="eggNOG" id="COG1359">
    <property type="taxonomic scope" value="Bacteria"/>
</dbReference>
<sequence>MPKIVLSGFILVPEEELENIKQALQIHTDLTRAEAGCLRFDVTQNTQQPLRFDVYEEFADKASFDRHQQRVKTSVWGQVTVNVTRHYQICEV</sequence>
<dbReference type="AlphaFoldDB" id="A0A094JHS9"/>
<reference evidence="2 3" key="1">
    <citation type="submission" date="2014-06" db="EMBL/GenBank/DDBJ databases">
        <title>Shewanella sp. YQH10.</title>
        <authorList>
            <person name="Liu Y."/>
            <person name="Zeng R."/>
        </authorList>
    </citation>
    <scope>NUCLEOTIDE SEQUENCE [LARGE SCALE GENOMIC DNA]</scope>
    <source>
        <strain evidence="2 3">YQH10</strain>
    </source>
</reference>
<dbReference type="GO" id="GO:0004497">
    <property type="term" value="F:monooxygenase activity"/>
    <property type="evidence" value="ECO:0007669"/>
    <property type="project" value="UniProtKB-KW"/>
</dbReference>
<evidence type="ECO:0000313" key="3">
    <source>
        <dbReference type="Proteomes" id="UP000029264"/>
    </source>
</evidence>
<proteinExistence type="predicted"/>
<feature type="domain" description="ABM" evidence="1">
    <location>
        <begin position="4"/>
        <end position="92"/>
    </location>
</feature>
<name>A0A094JHS9_9GAMM</name>
<organism evidence="2 3">
    <name type="scientific">Shewanella mangrovi</name>
    <dbReference type="NCBI Taxonomy" id="1515746"/>
    <lineage>
        <taxon>Bacteria</taxon>
        <taxon>Pseudomonadati</taxon>
        <taxon>Pseudomonadota</taxon>
        <taxon>Gammaproteobacteria</taxon>
        <taxon>Alteromonadales</taxon>
        <taxon>Shewanellaceae</taxon>
        <taxon>Shewanella</taxon>
    </lineage>
</organism>
<accession>A0A094JHS9</accession>
<dbReference type="Proteomes" id="UP000029264">
    <property type="component" value="Unassembled WGS sequence"/>
</dbReference>
<dbReference type="SUPFAM" id="SSF54909">
    <property type="entry name" value="Dimeric alpha+beta barrel"/>
    <property type="match status" value="1"/>
</dbReference>
<dbReference type="STRING" id="1515746.HR45_04905"/>
<dbReference type="Pfam" id="PF03992">
    <property type="entry name" value="ABM"/>
    <property type="match status" value="1"/>
</dbReference>